<dbReference type="GO" id="GO:0051213">
    <property type="term" value="F:dioxygenase activity"/>
    <property type="evidence" value="ECO:0007669"/>
    <property type="project" value="UniProtKB-KW"/>
</dbReference>
<dbReference type="InterPro" id="IPR017941">
    <property type="entry name" value="Rieske_2Fe-2S"/>
</dbReference>
<comment type="cofactor">
    <cofactor evidence="5">
        <name>[2Fe-2S] cluster</name>
        <dbReference type="ChEBI" id="CHEBI:190135"/>
    </cofactor>
</comment>
<keyword evidence="2" id="KW-0479">Metal-binding</keyword>
<comment type="similarity">
    <text evidence="6">Belongs to the bacterial ring-hydroxylating dioxygenase ferredoxin component family.</text>
</comment>
<protein>
    <submittedName>
        <fullName evidence="8">3-phenylpropionate/trans-cinnamate dioxygenase ferredoxin subunit</fullName>
    </submittedName>
</protein>
<dbReference type="PANTHER" id="PTHR21496">
    <property type="entry name" value="FERREDOXIN-RELATED"/>
    <property type="match status" value="1"/>
</dbReference>
<name>A0A841BG62_9ACTN</name>
<evidence type="ECO:0000313" key="8">
    <source>
        <dbReference type="EMBL" id="MBB5868077.1"/>
    </source>
</evidence>
<comment type="caution">
    <text evidence="8">The sequence shown here is derived from an EMBL/GenBank/DDBJ whole genome shotgun (WGS) entry which is preliminary data.</text>
</comment>
<reference evidence="8 9" key="1">
    <citation type="submission" date="2020-08" db="EMBL/GenBank/DDBJ databases">
        <title>Sequencing the genomes of 1000 actinobacteria strains.</title>
        <authorList>
            <person name="Klenk H.-P."/>
        </authorList>
    </citation>
    <scope>NUCLEOTIDE SEQUENCE [LARGE SCALE GENOMIC DNA]</scope>
    <source>
        <strain evidence="8 9">DSM 45362</strain>
    </source>
</reference>
<dbReference type="GO" id="GO:0016705">
    <property type="term" value="F:oxidoreductase activity, acting on paired donors, with incorporation or reduction of molecular oxygen"/>
    <property type="evidence" value="ECO:0007669"/>
    <property type="project" value="UniProtKB-ARBA"/>
</dbReference>
<dbReference type="EMBL" id="JACHMN010000002">
    <property type="protein sequence ID" value="MBB5868077.1"/>
    <property type="molecule type" value="Genomic_DNA"/>
</dbReference>
<evidence type="ECO:0000259" key="7">
    <source>
        <dbReference type="PROSITE" id="PS51296"/>
    </source>
</evidence>
<dbReference type="PROSITE" id="PS51296">
    <property type="entry name" value="RIESKE"/>
    <property type="match status" value="1"/>
</dbReference>
<dbReference type="Gene3D" id="2.102.10.10">
    <property type="entry name" value="Rieske [2Fe-2S] iron-sulphur domain"/>
    <property type="match status" value="1"/>
</dbReference>
<keyword evidence="3" id="KW-0408">Iron</keyword>
<evidence type="ECO:0000256" key="3">
    <source>
        <dbReference type="ARBA" id="ARBA00023004"/>
    </source>
</evidence>
<keyword evidence="9" id="KW-1185">Reference proteome</keyword>
<dbReference type="PANTHER" id="PTHR21496:SF0">
    <property type="entry name" value="RIESKE DOMAIN-CONTAINING PROTEIN"/>
    <property type="match status" value="1"/>
</dbReference>
<dbReference type="Proteomes" id="UP000587527">
    <property type="component" value="Unassembled WGS sequence"/>
</dbReference>
<sequence>MTDSASADGVRVCATSELPDGEIRLVPAKVTGWRDDIALFNDGGEFFALDDTCTHEQASLAEGWLENGEIECPSHQSRFALRTGKVTCLPATRDACPHRVDVRDGDLWLRPGQPPVAP</sequence>
<dbReference type="GO" id="GO:0046872">
    <property type="term" value="F:metal ion binding"/>
    <property type="evidence" value="ECO:0007669"/>
    <property type="project" value="UniProtKB-KW"/>
</dbReference>
<keyword evidence="8" id="KW-0223">Dioxygenase</keyword>
<dbReference type="RefSeq" id="WP_184833742.1">
    <property type="nucleotide sequence ID" value="NZ_JACHMN010000002.1"/>
</dbReference>
<feature type="domain" description="Rieske" evidence="7">
    <location>
        <begin position="10"/>
        <end position="109"/>
    </location>
</feature>
<keyword evidence="8" id="KW-0560">Oxidoreductase</keyword>
<evidence type="ECO:0000256" key="5">
    <source>
        <dbReference type="ARBA" id="ARBA00034078"/>
    </source>
</evidence>
<dbReference type="AlphaFoldDB" id="A0A841BG62"/>
<keyword evidence="4" id="KW-0411">Iron-sulfur</keyword>
<dbReference type="GO" id="GO:0004497">
    <property type="term" value="F:monooxygenase activity"/>
    <property type="evidence" value="ECO:0007669"/>
    <property type="project" value="UniProtKB-ARBA"/>
</dbReference>
<dbReference type="SUPFAM" id="SSF50022">
    <property type="entry name" value="ISP domain"/>
    <property type="match status" value="1"/>
</dbReference>
<proteinExistence type="inferred from homology"/>
<evidence type="ECO:0000313" key="9">
    <source>
        <dbReference type="Proteomes" id="UP000587527"/>
    </source>
</evidence>
<evidence type="ECO:0000256" key="2">
    <source>
        <dbReference type="ARBA" id="ARBA00022723"/>
    </source>
</evidence>
<dbReference type="InterPro" id="IPR036922">
    <property type="entry name" value="Rieske_2Fe-2S_sf"/>
</dbReference>
<keyword evidence="1" id="KW-0001">2Fe-2S</keyword>
<organism evidence="8 9">
    <name type="scientific">Allocatelliglobosispora scoriae</name>
    <dbReference type="NCBI Taxonomy" id="643052"/>
    <lineage>
        <taxon>Bacteria</taxon>
        <taxon>Bacillati</taxon>
        <taxon>Actinomycetota</taxon>
        <taxon>Actinomycetes</taxon>
        <taxon>Micromonosporales</taxon>
        <taxon>Micromonosporaceae</taxon>
        <taxon>Allocatelliglobosispora</taxon>
    </lineage>
</organism>
<accession>A0A841BG62</accession>
<evidence type="ECO:0000256" key="1">
    <source>
        <dbReference type="ARBA" id="ARBA00022714"/>
    </source>
</evidence>
<evidence type="ECO:0000256" key="6">
    <source>
        <dbReference type="ARBA" id="ARBA00038001"/>
    </source>
</evidence>
<dbReference type="CDD" id="cd03528">
    <property type="entry name" value="Rieske_RO_ferredoxin"/>
    <property type="match status" value="1"/>
</dbReference>
<gene>
    <name evidence="8" type="ORF">F4553_001456</name>
</gene>
<dbReference type="GO" id="GO:0051537">
    <property type="term" value="F:2 iron, 2 sulfur cluster binding"/>
    <property type="evidence" value="ECO:0007669"/>
    <property type="project" value="UniProtKB-KW"/>
</dbReference>
<evidence type="ECO:0000256" key="4">
    <source>
        <dbReference type="ARBA" id="ARBA00023014"/>
    </source>
</evidence>
<dbReference type="Pfam" id="PF00355">
    <property type="entry name" value="Rieske"/>
    <property type="match status" value="1"/>
</dbReference>